<dbReference type="PANTHER" id="PTHR30386:SF26">
    <property type="entry name" value="TRANSPORT PROTEIN COMB"/>
    <property type="match status" value="1"/>
</dbReference>
<keyword evidence="10" id="KW-1185">Reference proteome</keyword>
<dbReference type="Pfam" id="PF26002">
    <property type="entry name" value="Beta-barrel_AprE"/>
    <property type="match status" value="1"/>
</dbReference>
<evidence type="ECO:0000256" key="2">
    <source>
        <dbReference type="ARBA" id="ARBA00009477"/>
    </source>
</evidence>
<protein>
    <submittedName>
        <fullName evidence="9">Secretion protein HlyD family protein</fullName>
    </submittedName>
</protein>
<keyword evidence="4 7" id="KW-1133">Transmembrane helix</keyword>
<comment type="subcellular location">
    <subcellularLocation>
        <location evidence="1">Membrane</location>
        <topology evidence="1">Single-pass membrane protein</topology>
    </subcellularLocation>
</comment>
<dbReference type="PANTHER" id="PTHR30386">
    <property type="entry name" value="MEMBRANE FUSION SUBUNIT OF EMRAB-TOLC MULTIDRUG EFFLUX PUMP"/>
    <property type="match status" value="1"/>
</dbReference>
<accession>A0A975T560</accession>
<feature type="domain" description="AprE-like beta-barrel" evidence="8">
    <location>
        <begin position="427"/>
        <end position="517"/>
    </location>
</feature>
<organism evidence="9 10">
    <name type="scientific">Richelia sinica FACHB-800</name>
    <dbReference type="NCBI Taxonomy" id="1357546"/>
    <lineage>
        <taxon>Bacteria</taxon>
        <taxon>Bacillati</taxon>
        <taxon>Cyanobacteriota</taxon>
        <taxon>Cyanophyceae</taxon>
        <taxon>Nostocales</taxon>
        <taxon>Nostocaceae</taxon>
        <taxon>Richelia</taxon>
    </lineage>
</organism>
<keyword evidence="6" id="KW-0175">Coiled coil</keyword>
<dbReference type="InterPro" id="IPR058982">
    <property type="entry name" value="Beta-barrel_AprE"/>
</dbReference>
<evidence type="ECO:0000259" key="8">
    <source>
        <dbReference type="Pfam" id="PF26002"/>
    </source>
</evidence>
<gene>
    <name evidence="9" type="ORF">B6N60_01025</name>
</gene>
<dbReference type="Proteomes" id="UP000683511">
    <property type="component" value="Chromosome"/>
</dbReference>
<evidence type="ECO:0000256" key="1">
    <source>
        <dbReference type="ARBA" id="ARBA00004167"/>
    </source>
</evidence>
<evidence type="ECO:0000256" key="7">
    <source>
        <dbReference type="SAM" id="Phobius"/>
    </source>
</evidence>
<name>A0A975T560_9NOST</name>
<evidence type="ECO:0000256" key="3">
    <source>
        <dbReference type="ARBA" id="ARBA00022692"/>
    </source>
</evidence>
<feature type="coiled-coil region" evidence="6">
    <location>
        <begin position="312"/>
        <end position="385"/>
    </location>
</feature>
<feature type="coiled-coil region" evidence="6">
    <location>
        <begin position="161"/>
        <end position="241"/>
    </location>
</feature>
<keyword evidence="5 7" id="KW-0472">Membrane</keyword>
<dbReference type="SUPFAM" id="SSF111369">
    <property type="entry name" value="HlyD-like secretion proteins"/>
    <property type="match status" value="1"/>
</dbReference>
<proteinExistence type="inferred from homology"/>
<dbReference type="Gene3D" id="2.40.30.170">
    <property type="match status" value="1"/>
</dbReference>
<evidence type="ECO:0000256" key="5">
    <source>
        <dbReference type="ARBA" id="ARBA00023136"/>
    </source>
</evidence>
<evidence type="ECO:0000256" key="4">
    <source>
        <dbReference type="ARBA" id="ARBA00022989"/>
    </source>
</evidence>
<dbReference type="AlphaFoldDB" id="A0A975T560"/>
<evidence type="ECO:0000313" key="10">
    <source>
        <dbReference type="Proteomes" id="UP000683511"/>
    </source>
</evidence>
<dbReference type="PRINTS" id="PR01490">
    <property type="entry name" value="RTXTOXIND"/>
</dbReference>
<evidence type="ECO:0000313" key="9">
    <source>
        <dbReference type="EMBL" id="QXE22342.1"/>
    </source>
</evidence>
<comment type="similarity">
    <text evidence="2">Belongs to the membrane fusion protein (MFP) (TC 8.A.1) family.</text>
</comment>
<sequence>MQSQTWVIEIISKKLPTNKTLPKMNIEGKMTDVLQERVKSLPIENVSEHKNSALKVLEEAVKIVSRDDWSDITKESLDSLPQVWTRGLLYFMVIFVSIVLPWAILSKVDETGTARGRVEPKDKTIKLDAAVSGTVAAIQVKEGDAVKEGQTLLVLESELVKSELNQVQDKLEGQLNRLSQLNSSKNQLVVSLATQQQQNQSQQLEKQAQVDQAQQNITALINAYELQKEERLSQVNQAQQTLEHNRTASKLVGSSLASTQRELQRYTKLNQEGVVPEINVVEKQNIAKDKQQLYEQSKSDVKQASLRLAEQLSSYERNIRQSKADIEQAKLRLKEQQRGYQSLVRSGQLAVLRIQEQQKNLDTEITSLQSEIAQSKSQIESLKFQLGQREIKATASGTLFQLPIQKAGSVVQTGTMVAEIAPLNSPLIIRAQMATSESGFLRLGLPVKIKFDAYPFQDYGIVAGELIKISPTTTEIDTPTGKVAAYNLEIALKQNCIPTPNKCIYLHPGDTATAEVIVRQRRIIDFLIDPFKKLQKSGVKL</sequence>
<feature type="transmembrane region" description="Helical" evidence="7">
    <location>
        <begin position="87"/>
        <end position="105"/>
    </location>
</feature>
<dbReference type="EMBL" id="CP021056">
    <property type="protein sequence ID" value="QXE22342.1"/>
    <property type="molecule type" value="Genomic_DNA"/>
</dbReference>
<keyword evidence="3 7" id="KW-0812">Transmembrane</keyword>
<dbReference type="InterPro" id="IPR050739">
    <property type="entry name" value="MFP"/>
</dbReference>
<reference evidence="9" key="1">
    <citation type="submission" date="2017-04" db="EMBL/GenBank/DDBJ databases">
        <title>Genome deletions in a multicellular cyanobacterial endosymbiont for morphological adaptation in marine diatoms.</title>
        <authorList>
            <person name="Wang Y."/>
            <person name="Gao H."/>
            <person name="Li R."/>
            <person name="Xu X."/>
        </authorList>
    </citation>
    <scope>NUCLEOTIDE SEQUENCE</scope>
    <source>
        <strain evidence="9">FACHB 800</strain>
    </source>
</reference>
<dbReference type="KEGG" id="rsin:B6N60_01025"/>
<dbReference type="GO" id="GO:0016020">
    <property type="term" value="C:membrane"/>
    <property type="evidence" value="ECO:0007669"/>
    <property type="project" value="UniProtKB-SubCell"/>
</dbReference>
<dbReference type="Gene3D" id="2.40.50.100">
    <property type="match status" value="1"/>
</dbReference>
<evidence type="ECO:0000256" key="6">
    <source>
        <dbReference type="SAM" id="Coils"/>
    </source>
</evidence>